<gene>
    <name evidence="19" type="primary">pgsA</name>
    <name evidence="19" type="ORF">GDR74_14215</name>
</gene>
<dbReference type="AlphaFoldDB" id="A0A5P9JYR1"/>
<feature type="transmembrane region" description="Helical" evidence="18">
    <location>
        <begin position="12"/>
        <end position="35"/>
    </location>
</feature>
<dbReference type="PANTHER" id="PTHR14269">
    <property type="entry name" value="CDP-DIACYLGLYCEROL--GLYCEROL-3-PHOSPHATE 3-PHOSPHATIDYLTRANSFERASE-RELATED"/>
    <property type="match status" value="1"/>
</dbReference>
<dbReference type="GO" id="GO:0016020">
    <property type="term" value="C:membrane"/>
    <property type="evidence" value="ECO:0007669"/>
    <property type="project" value="UniProtKB-SubCell"/>
</dbReference>
<dbReference type="PANTHER" id="PTHR14269:SF62">
    <property type="entry name" value="CDP-DIACYLGLYCEROL--GLYCEROL-3-PHOSPHATE 3-PHOSPHATIDYLTRANSFERASE 1, CHLOROPLASTIC"/>
    <property type="match status" value="1"/>
</dbReference>
<comment type="catalytic activity">
    <reaction evidence="15">
        <text>a CDP-1,2-diacyl-sn-glycerol + sn-glycerol 3-phosphate = a 1,2-diacyl-sn-glycero-3-phospho-(1'-sn-glycero-3'-phosphate) + CMP + H(+)</text>
        <dbReference type="Rhea" id="RHEA:12593"/>
        <dbReference type="ChEBI" id="CHEBI:15378"/>
        <dbReference type="ChEBI" id="CHEBI:57597"/>
        <dbReference type="ChEBI" id="CHEBI:58332"/>
        <dbReference type="ChEBI" id="CHEBI:60110"/>
        <dbReference type="ChEBI" id="CHEBI:60377"/>
        <dbReference type="EC" id="2.7.8.5"/>
    </reaction>
</comment>
<evidence type="ECO:0000256" key="11">
    <source>
        <dbReference type="ARBA" id="ARBA00023098"/>
    </source>
</evidence>
<evidence type="ECO:0000256" key="18">
    <source>
        <dbReference type="SAM" id="Phobius"/>
    </source>
</evidence>
<dbReference type="InterPro" id="IPR050324">
    <property type="entry name" value="CDP-alcohol_PTase-I"/>
</dbReference>
<dbReference type="NCBIfam" id="TIGR00560">
    <property type="entry name" value="pgsA"/>
    <property type="match status" value="1"/>
</dbReference>
<dbReference type="GO" id="GO:0008444">
    <property type="term" value="F:CDP-diacylglycerol-glycerol-3-phosphate 3-phosphatidyltransferase activity"/>
    <property type="evidence" value="ECO:0007669"/>
    <property type="project" value="UniProtKB-UniRule"/>
</dbReference>
<dbReference type="RefSeq" id="WP_152586917.1">
    <property type="nucleotide sequence ID" value="NZ_CP045423.1"/>
</dbReference>
<protein>
    <recommendedName>
        <fullName evidence="6 16">CDP-diacylglycerol--glycerol-3-phosphate 3-phosphatidyltransferase</fullName>
        <ecNumber evidence="5 16">2.7.8.5</ecNumber>
    </recommendedName>
</protein>
<dbReference type="EC" id="2.7.8.5" evidence="5 16"/>
<dbReference type="PROSITE" id="PS00379">
    <property type="entry name" value="CDP_ALCOHOL_P_TRANSF"/>
    <property type="match status" value="1"/>
</dbReference>
<evidence type="ECO:0000256" key="12">
    <source>
        <dbReference type="ARBA" id="ARBA00023136"/>
    </source>
</evidence>
<evidence type="ECO:0000256" key="13">
    <source>
        <dbReference type="ARBA" id="ARBA00023209"/>
    </source>
</evidence>
<sequence length="198" mass="21547">MSSAPFTRRSKAFNLANLLTYGRLAAVPAVVGLLFWPEDHWSRWAALAIFALAGITDYLDGYVARTYSQQSALGRMLDPIADKLLVAACLLMLVADRTIQGWSLWAAIVILCREILVSGLREFLAELKVGVPVSRVAKWKTTAQIVAVGFLVAGPAGESVLPGTVTIGTILLWVSAILTIYTGWDYLKTGIHHMMDEG</sequence>
<feature type="transmembrane region" description="Helical" evidence="18">
    <location>
        <begin position="41"/>
        <end position="59"/>
    </location>
</feature>
<dbReference type="Gene3D" id="1.20.120.1760">
    <property type="match status" value="1"/>
</dbReference>
<feature type="transmembrane region" description="Helical" evidence="18">
    <location>
        <begin position="163"/>
        <end position="184"/>
    </location>
</feature>
<dbReference type="KEGG" id="mico:GDR74_14215"/>
<evidence type="ECO:0000256" key="9">
    <source>
        <dbReference type="ARBA" id="ARBA00022692"/>
    </source>
</evidence>
<evidence type="ECO:0000313" key="19">
    <source>
        <dbReference type="EMBL" id="QFU17281.1"/>
    </source>
</evidence>
<keyword evidence="11" id="KW-0443">Lipid metabolism</keyword>
<keyword evidence="12 18" id="KW-0472">Membrane</keyword>
<dbReference type="InterPro" id="IPR043130">
    <property type="entry name" value="CDP-OH_PTrfase_TM_dom"/>
</dbReference>
<evidence type="ECO:0000256" key="15">
    <source>
        <dbReference type="ARBA" id="ARBA00048586"/>
    </source>
</evidence>
<evidence type="ECO:0000256" key="8">
    <source>
        <dbReference type="ARBA" id="ARBA00022679"/>
    </source>
</evidence>
<dbReference type="GO" id="GO:0046474">
    <property type="term" value="P:glycerophospholipid biosynthetic process"/>
    <property type="evidence" value="ECO:0007669"/>
    <property type="project" value="TreeGrafter"/>
</dbReference>
<keyword evidence="20" id="KW-1185">Reference proteome</keyword>
<proteinExistence type="inferred from homology"/>
<evidence type="ECO:0000256" key="7">
    <source>
        <dbReference type="ARBA" id="ARBA00022516"/>
    </source>
</evidence>
<dbReference type="InterPro" id="IPR004570">
    <property type="entry name" value="Phosphatidylglycerol_P_synth"/>
</dbReference>
<evidence type="ECO:0000256" key="1">
    <source>
        <dbReference type="ARBA" id="ARBA00004141"/>
    </source>
</evidence>
<dbReference type="InterPro" id="IPR048254">
    <property type="entry name" value="CDP_ALCOHOL_P_TRANSF_CS"/>
</dbReference>
<accession>A0A5P9JYR1</accession>
<evidence type="ECO:0000256" key="16">
    <source>
        <dbReference type="NCBIfam" id="TIGR00560"/>
    </source>
</evidence>
<evidence type="ECO:0000256" key="10">
    <source>
        <dbReference type="ARBA" id="ARBA00022989"/>
    </source>
</evidence>
<keyword evidence="8 17" id="KW-0808">Transferase</keyword>
<evidence type="ECO:0000256" key="4">
    <source>
        <dbReference type="ARBA" id="ARBA00010441"/>
    </source>
</evidence>
<evidence type="ECO:0000256" key="2">
    <source>
        <dbReference type="ARBA" id="ARBA00005042"/>
    </source>
</evidence>
<keyword evidence="9 18" id="KW-0812">Transmembrane</keyword>
<dbReference type="PIRSF" id="PIRSF000847">
    <property type="entry name" value="Phos_ph_gly_syn"/>
    <property type="match status" value="1"/>
</dbReference>
<reference evidence="19 20" key="1">
    <citation type="submission" date="2019-10" db="EMBL/GenBank/DDBJ databases">
        <title>Isolation, Identification of Microvirga thermotolerans HR1, a novel thermophilic bacterium and Comparative Genomics of the genus Microvirga.</title>
        <authorList>
            <person name="Li J."/>
            <person name="Zhang W."/>
            <person name="Lin M."/>
            <person name="Wang J."/>
        </authorList>
    </citation>
    <scope>NUCLEOTIDE SEQUENCE [LARGE SCALE GENOMIC DNA]</scope>
    <source>
        <strain evidence="19 20">HR1</strain>
    </source>
</reference>
<evidence type="ECO:0000256" key="5">
    <source>
        <dbReference type="ARBA" id="ARBA00013170"/>
    </source>
</evidence>
<evidence type="ECO:0000256" key="3">
    <source>
        <dbReference type="ARBA" id="ARBA00005189"/>
    </source>
</evidence>
<evidence type="ECO:0000256" key="6">
    <source>
        <dbReference type="ARBA" id="ARBA00014944"/>
    </source>
</evidence>
<keyword evidence="13" id="KW-0594">Phospholipid biosynthesis</keyword>
<evidence type="ECO:0000256" key="14">
    <source>
        <dbReference type="ARBA" id="ARBA00023264"/>
    </source>
</evidence>
<dbReference type="Pfam" id="PF01066">
    <property type="entry name" value="CDP-OH_P_transf"/>
    <property type="match status" value="1"/>
</dbReference>
<keyword evidence="14" id="KW-1208">Phospholipid metabolism</keyword>
<keyword evidence="7" id="KW-0444">Lipid biosynthesis</keyword>
<name>A0A5P9JYR1_9HYPH</name>
<dbReference type="EMBL" id="CP045423">
    <property type="protein sequence ID" value="QFU17281.1"/>
    <property type="molecule type" value="Genomic_DNA"/>
</dbReference>
<organism evidence="19 20">
    <name type="scientific">Microvirga thermotolerans</name>
    <dbReference type="NCBI Taxonomy" id="2651334"/>
    <lineage>
        <taxon>Bacteria</taxon>
        <taxon>Pseudomonadati</taxon>
        <taxon>Pseudomonadota</taxon>
        <taxon>Alphaproteobacteria</taxon>
        <taxon>Hyphomicrobiales</taxon>
        <taxon>Methylobacteriaceae</taxon>
        <taxon>Microvirga</taxon>
    </lineage>
</organism>
<comment type="pathway">
    <text evidence="2">Phospholipid metabolism; phosphatidylglycerol biosynthesis; phosphatidylglycerol from CDP-diacylglycerol: step 1/2.</text>
</comment>
<evidence type="ECO:0000313" key="20">
    <source>
        <dbReference type="Proteomes" id="UP000325614"/>
    </source>
</evidence>
<evidence type="ECO:0000256" key="17">
    <source>
        <dbReference type="RuleBase" id="RU003750"/>
    </source>
</evidence>
<dbReference type="Proteomes" id="UP000325614">
    <property type="component" value="Chromosome"/>
</dbReference>
<keyword evidence="10 18" id="KW-1133">Transmembrane helix</keyword>
<comment type="similarity">
    <text evidence="4 17">Belongs to the CDP-alcohol phosphatidyltransferase class-I family.</text>
</comment>
<dbReference type="InterPro" id="IPR000462">
    <property type="entry name" value="CDP-OH_P_trans"/>
</dbReference>
<comment type="pathway">
    <text evidence="3">Lipid metabolism.</text>
</comment>
<comment type="subcellular location">
    <subcellularLocation>
        <location evidence="1">Membrane</location>
        <topology evidence="1">Multi-pass membrane protein</topology>
    </subcellularLocation>
</comment>